<dbReference type="AlphaFoldDB" id="A0A1H6KV88"/>
<protein>
    <submittedName>
        <fullName evidence="1">Uncharacterized protein</fullName>
    </submittedName>
</protein>
<organism evidence="1 2">
    <name type="scientific">Akkermansia glycaniphila</name>
    <dbReference type="NCBI Taxonomy" id="1679444"/>
    <lineage>
        <taxon>Bacteria</taxon>
        <taxon>Pseudomonadati</taxon>
        <taxon>Verrucomicrobiota</taxon>
        <taxon>Verrucomicrobiia</taxon>
        <taxon>Verrucomicrobiales</taxon>
        <taxon>Akkermansiaceae</taxon>
        <taxon>Akkermansia</taxon>
    </lineage>
</organism>
<proteinExistence type="predicted"/>
<dbReference type="STRING" id="1679444.PYTT_0816"/>
<keyword evidence="2" id="KW-1185">Reference proteome</keyword>
<dbReference type="EMBL" id="LT629973">
    <property type="protein sequence ID" value="SEH79668.1"/>
    <property type="molecule type" value="Genomic_DNA"/>
</dbReference>
<accession>A0A1H6KV88</accession>
<evidence type="ECO:0000313" key="1">
    <source>
        <dbReference type="EMBL" id="SEH79668.1"/>
    </source>
</evidence>
<dbReference type="Proteomes" id="UP000176204">
    <property type="component" value="Chromosome I"/>
</dbReference>
<dbReference type="KEGG" id="agl:PYTT_0816"/>
<gene>
    <name evidence="1" type="ORF">PYTT_0816</name>
</gene>
<reference evidence="2" key="1">
    <citation type="submission" date="2016-09" db="EMBL/GenBank/DDBJ databases">
        <authorList>
            <person name="Koehorst J."/>
        </authorList>
    </citation>
    <scope>NUCLEOTIDE SEQUENCE [LARGE SCALE GENOMIC DNA]</scope>
</reference>
<evidence type="ECO:0000313" key="2">
    <source>
        <dbReference type="Proteomes" id="UP000176204"/>
    </source>
</evidence>
<sequence>MSYSVDGRYTITYTFAPSGDMVTREERDTSGALTRTYTGTYTYEQTPQDKNIYILRIKDLAGYTINSITDAKQDYGDRINETWSIRFPSGSEAIGSCEWQRDLFRFDLALRDGVPADEVTTAKNEDGKLIYLERETTGVYSNIQLRFTNVTLRDPNAVDAN</sequence>
<name>A0A1H6KV88_9BACT</name>